<proteinExistence type="predicted"/>
<sequence length="633" mass="72072">MKIKVSPEQFLRIAVPPNLPHGFPEVASTSDHAADNSPSLDIRATIWQYGRLSSFASGFTRALKEHRFSTVEIDTELPRASDSVVAKYIEPVLDYANREFFDIGTPRLEAVLHTTAEGDPMQIFLLAMNTSAEGAEDREWAEPVSKVDLSLEKKCFCVFISLAPGSIRLADFPETGGRPFTSTPLVERAVYHLIDICDETCAPFGIITDELAVVGLNHHPKLRGDSVGSSHSFQALPVSETPVRMALAYLLSFEALAIGHRRFGGDHFSPCLGCLYNPREEHLLPKRDDQGRNIPPPPPPPFLPLENRRSFEDFDFYTMQRDPKEWQGFLQWKQTMENDALLHALRPGQMVSICVDFFRDRYSCHRRSPLYTLPPVPDETMNIVTEITRPRSSTVDQMLRRHKLKTVAFEVTHVVQAGWGKYSQVFFGRLSGTTQQLCLKVYDERLFHVDKETNFFDKRPELRLQYLNYAVDLVRREEAVYDCLQDMQGSLIPHCYGFHQVTLPDGSQWLAVLLEVIDAPDLSEAGLTELSITAQRDFVTRLRHAVRAIRYRGIVQTDWHLAQVYCPKIPGDEEGRLSVVLLDFAFALQHLGDSTAVRINIGFLPIEYYVQFGLRVNKQIMDECWFPYVEAEY</sequence>
<dbReference type="EMBL" id="ML213523">
    <property type="protein sequence ID" value="TFK47637.1"/>
    <property type="molecule type" value="Genomic_DNA"/>
</dbReference>
<dbReference type="Proteomes" id="UP000305948">
    <property type="component" value="Unassembled WGS sequence"/>
</dbReference>
<dbReference type="SUPFAM" id="SSF56112">
    <property type="entry name" value="Protein kinase-like (PK-like)"/>
    <property type="match status" value="1"/>
</dbReference>
<evidence type="ECO:0000313" key="1">
    <source>
        <dbReference type="EMBL" id="TFK47637.1"/>
    </source>
</evidence>
<organism evidence="1 2">
    <name type="scientific">Heliocybe sulcata</name>
    <dbReference type="NCBI Taxonomy" id="5364"/>
    <lineage>
        <taxon>Eukaryota</taxon>
        <taxon>Fungi</taxon>
        <taxon>Dikarya</taxon>
        <taxon>Basidiomycota</taxon>
        <taxon>Agaricomycotina</taxon>
        <taxon>Agaricomycetes</taxon>
        <taxon>Gloeophyllales</taxon>
        <taxon>Gloeophyllaceae</taxon>
        <taxon>Heliocybe</taxon>
    </lineage>
</organism>
<gene>
    <name evidence="1" type="ORF">OE88DRAFT_1811078</name>
</gene>
<dbReference type="InterPro" id="IPR011009">
    <property type="entry name" value="Kinase-like_dom_sf"/>
</dbReference>
<dbReference type="OrthoDB" id="3261465at2759"/>
<reference evidence="1 2" key="1">
    <citation type="journal article" date="2019" name="Nat. Ecol. Evol.">
        <title>Megaphylogeny resolves global patterns of mushroom evolution.</title>
        <authorList>
            <person name="Varga T."/>
            <person name="Krizsan K."/>
            <person name="Foldi C."/>
            <person name="Dima B."/>
            <person name="Sanchez-Garcia M."/>
            <person name="Sanchez-Ramirez S."/>
            <person name="Szollosi G.J."/>
            <person name="Szarkandi J.G."/>
            <person name="Papp V."/>
            <person name="Albert L."/>
            <person name="Andreopoulos W."/>
            <person name="Angelini C."/>
            <person name="Antonin V."/>
            <person name="Barry K.W."/>
            <person name="Bougher N.L."/>
            <person name="Buchanan P."/>
            <person name="Buyck B."/>
            <person name="Bense V."/>
            <person name="Catcheside P."/>
            <person name="Chovatia M."/>
            <person name="Cooper J."/>
            <person name="Damon W."/>
            <person name="Desjardin D."/>
            <person name="Finy P."/>
            <person name="Geml J."/>
            <person name="Haridas S."/>
            <person name="Hughes K."/>
            <person name="Justo A."/>
            <person name="Karasinski D."/>
            <person name="Kautmanova I."/>
            <person name="Kiss B."/>
            <person name="Kocsube S."/>
            <person name="Kotiranta H."/>
            <person name="LaButti K.M."/>
            <person name="Lechner B.E."/>
            <person name="Liimatainen K."/>
            <person name="Lipzen A."/>
            <person name="Lukacs Z."/>
            <person name="Mihaltcheva S."/>
            <person name="Morgado L.N."/>
            <person name="Niskanen T."/>
            <person name="Noordeloos M.E."/>
            <person name="Ohm R.A."/>
            <person name="Ortiz-Santana B."/>
            <person name="Ovrebo C."/>
            <person name="Racz N."/>
            <person name="Riley R."/>
            <person name="Savchenko A."/>
            <person name="Shiryaev A."/>
            <person name="Soop K."/>
            <person name="Spirin V."/>
            <person name="Szebenyi C."/>
            <person name="Tomsovsky M."/>
            <person name="Tulloss R.E."/>
            <person name="Uehling J."/>
            <person name="Grigoriev I.V."/>
            <person name="Vagvolgyi C."/>
            <person name="Papp T."/>
            <person name="Martin F.M."/>
            <person name="Miettinen O."/>
            <person name="Hibbett D.S."/>
            <person name="Nagy L.G."/>
        </authorList>
    </citation>
    <scope>NUCLEOTIDE SEQUENCE [LARGE SCALE GENOMIC DNA]</scope>
    <source>
        <strain evidence="1 2">OMC1185</strain>
    </source>
</reference>
<accession>A0A5C3MRQ9</accession>
<protein>
    <recommendedName>
        <fullName evidence="3">Protein kinase domain-containing protein</fullName>
    </recommendedName>
</protein>
<keyword evidence="2" id="KW-1185">Reference proteome</keyword>
<name>A0A5C3MRQ9_9AGAM</name>
<dbReference type="AlphaFoldDB" id="A0A5C3MRQ9"/>
<evidence type="ECO:0008006" key="3">
    <source>
        <dbReference type="Google" id="ProtNLM"/>
    </source>
</evidence>
<evidence type="ECO:0000313" key="2">
    <source>
        <dbReference type="Proteomes" id="UP000305948"/>
    </source>
</evidence>